<evidence type="ECO:0000313" key="2">
    <source>
        <dbReference type="Proteomes" id="UP000004994"/>
    </source>
</evidence>
<dbReference type="PANTHER" id="PTHR11439">
    <property type="entry name" value="GAG-POL-RELATED RETROTRANSPOSON"/>
    <property type="match status" value="1"/>
</dbReference>
<dbReference type="InParanoid" id="A0A3Q7I158"/>
<dbReference type="Proteomes" id="UP000004994">
    <property type="component" value="Chromosome 9"/>
</dbReference>
<proteinExistence type="predicted"/>
<dbReference type="Gramene" id="Solyc09g014935.1.1">
    <property type="protein sequence ID" value="Solyc09g014935.1.1"/>
    <property type="gene ID" value="Solyc09g014935.1"/>
</dbReference>
<sequence length="120" mass="13528">MGNHWVAVNRILRYLQHTQYHRFNIHCSSSLLLQALTDSDWAGCIDDCKSTGCYAIYLGAALVSWSLKKQRTVSRSSTEFECKTLANAAAELTWILKDTTFDSHILFPLPISLHLVLGND</sequence>
<keyword evidence="2" id="KW-1185">Reference proteome</keyword>
<dbReference type="EnsemblPlants" id="Solyc09g014935.1.1">
    <property type="protein sequence ID" value="Solyc09g014935.1.1"/>
    <property type="gene ID" value="Solyc09g014935.1"/>
</dbReference>
<dbReference type="AlphaFoldDB" id="A0A3Q7I158"/>
<protein>
    <recommendedName>
        <fullName evidence="3">Reverse transcriptase Ty1/copia-type domain-containing protein</fullName>
    </recommendedName>
</protein>
<evidence type="ECO:0000313" key="1">
    <source>
        <dbReference type="EnsemblPlants" id="Solyc09g014935.1.1"/>
    </source>
</evidence>
<dbReference type="CDD" id="cd09272">
    <property type="entry name" value="RNase_HI_RT_Ty1"/>
    <property type="match status" value="1"/>
</dbReference>
<name>A0A3Q7I158_SOLLC</name>
<dbReference type="STRING" id="4081.A0A3Q7I158"/>
<organism evidence="1">
    <name type="scientific">Solanum lycopersicum</name>
    <name type="common">Tomato</name>
    <name type="synonym">Lycopersicon esculentum</name>
    <dbReference type="NCBI Taxonomy" id="4081"/>
    <lineage>
        <taxon>Eukaryota</taxon>
        <taxon>Viridiplantae</taxon>
        <taxon>Streptophyta</taxon>
        <taxon>Embryophyta</taxon>
        <taxon>Tracheophyta</taxon>
        <taxon>Spermatophyta</taxon>
        <taxon>Magnoliopsida</taxon>
        <taxon>eudicotyledons</taxon>
        <taxon>Gunneridae</taxon>
        <taxon>Pentapetalae</taxon>
        <taxon>asterids</taxon>
        <taxon>lamiids</taxon>
        <taxon>Solanales</taxon>
        <taxon>Solanaceae</taxon>
        <taxon>Solanoideae</taxon>
        <taxon>Solaneae</taxon>
        <taxon>Solanum</taxon>
        <taxon>Solanum subgen. Lycopersicon</taxon>
    </lineage>
</organism>
<evidence type="ECO:0008006" key="3">
    <source>
        <dbReference type="Google" id="ProtNLM"/>
    </source>
</evidence>
<accession>A0A3Q7I158</accession>
<reference evidence="1" key="2">
    <citation type="submission" date="2019-01" db="UniProtKB">
        <authorList>
            <consortium name="EnsemblPlants"/>
        </authorList>
    </citation>
    <scope>IDENTIFICATION</scope>
    <source>
        <strain evidence="1">cv. Heinz 1706</strain>
    </source>
</reference>
<dbReference type="PANTHER" id="PTHR11439:SF450">
    <property type="entry name" value="REVERSE TRANSCRIPTASE TY1_COPIA-TYPE DOMAIN-CONTAINING PROTEIN"/>
    <property type="match status" value="1"/>
</dbReference>
<reference evidence="1" key="1">
    <citation type="journal article" date="2012" name="Nature">
        <title>The tomato genome sequence provides insights into fleshy fruit evolution.</title>
        <authorList>
            <consortium name="Tomato Genome Consortium"/>
        </authorList>
    </citation>
    <scope>NUCLEOTIDE SEQUENCE [LARGE SCALE GENOMIC DNA]</scope>
    <source>
        <strain evidence="1">cv. Heinz 1706</strain>
    </source>
</reference>